<feature type="transmembrane region" description="Helical" evidence="14">
    <location>
        <begin position="42"/>
        <end position="61"/>
    </location>
</feature>
<dbReference type="Proteomes" id="UP000619457">
    <property type="component" value="Unassembled WGS sequence"/>
</dbReference>
<dbReference type="PANTHER" id="PTHR30622">
    <property type="entry name" value="UNDECAPRENYL-DIPHOSPHATASE"/>
    <property type="match status" value="1"/>
</dbReference>
<accession>A0A918Q2R2</accession>
<keyword evidence="14" id="KW-0961">Cell wall biogenesis/degradation</keyword>
<organism evidence="15 16">
    <name type="scientific">Echinicola pacifica</name>
    <dbReference type="NCBI Taxonomy" id="346377"/>
    <lineage>
        <taxon>Bacteria</taxon>
        <taxon>Pseudomonadati</taxon>
        <taxon>Bacteroidota</taxon>
        <taxon>Cytophagia</taxon>
        <taxon>Cytophagales</taxon>
        <taxon>Cyclobacteriaceae</taxon>
        <taxon>Echinicola</taxon>
    </lineage>
</organism>
<dbReference type="PANTHER" id="PTHR30622:SF2">
    <property type="entry name" value="UNDECAPRENYL-DIPHOSPHATASE"/>
    <property type="match status" value="1"/>
</dbReference>
<dbReference type="AlphaFoldDB" id="A0A918Q2R2"/>
<feature type="transmembrane region" description="Helical" evidence="14">
    <location>
        <begin position="244"/>
        <end position="264"/>
    </location>
</feature>
<comment type="catalytic activity">
    <reaction evidence="13 14">
        <text>di-trans,octa-cis-undecaprenyl diphosphate + H2O = di-trans,octa-cis-undecaprenyl phosphate + phosphate + H(+)</text>
        <dbReference type="Rhea" id="RHEA:28094"/>
        <dbReference type="ChEBI" id="CHEBI:15377"/>
        <dbReference type="ChEBI" id="CHEBI:15378"/>
        <dbReference type="ChEBI" id="CHEBI:43474"/>
        <dbReference type="ChEBI" id="CHEBI:58405"/>
        <dbReference type="ChEBI" id="CHEBI:60392"/>
        <dbReference type="EC" id="3.6.1.27"/>
    </reaction>
</comment>
<protein>
    <recommendedName>
        <fullName evidence="4 14">Undecaprenyl-diphosphatase</fullName>
        <ecNumber evidence="3 14">3.6.1.27</ecNumber>
    </recommendedName>
    <alternativeName>
        <fullName evidence="12 14">Bacitracin resistance protein</fullName>
    </alternativeName>
    <alternativeName>
        <fullName evidence="11 14">Undecaprenyl pyrophosphate phosphatase</fullName>
    </alternativeName>
</protein>
<feature type="transmembrane region" description="Helical" evidence="14">
    <location>
        <begin position="179"/>
        <end position="200"/>
    </location>
</feature>
<dbReference type="EC" id="3.6.1.27" evidence="3 14"/>
<evidence type="ECO:0000256" key="4">
    <source>
        <dbReference type="ARBA" id="ARBA00021581"/>
    </source>
</evidence>
<keyword evidence="8 14" id="KW-1133">Transmembrane helix</keyword>
<name>A0A918Q2R2_9BACT</name>
<evidence type="ECO:0000256" key="1">
    <source>
        <dbReference type="ARBA" id="ARBA00004651"/>
    </source>
</evidence>
<feature type="transmembrane region" description="Helical" evidence="14">
    <location>
        <begin position="82"/>
        <end position="100"/>
    </location>
</feature>
<proteinExistence type="inferred from homology"/>
<gene>
    <name evidence="14 15" type="primary">uppP</name>
    <name evidence="15" type="ORF">GCM10007049_26520</name>
</gene>
<reference evidence="15" key="2">
    <citation type="submission" date="2020-09" db="EMBL/GenBank/DDBJ databases">
        <authorList>
            <person name="Sun Q."/>
            <person name="Kim S."/>
        </authorList>
    </citation>
    <scope>NUCLEOTIDE SEQUENCE</scope>
    <source>
        <strain evidence="15">KCTC 12368</strain>
    </source>
</reference>
<dbReference type="InterPro" id="IPR003824">
    <property type="entry name" value="UppP"/>
</dbReference>
<dbReference type="RefSeq" id="WP_018474872.1">
    <property type="nucleotide sequence ID" value="NZ_BMWX01000004.1"/>
</dbReference>
<keyword evidence="5 14" id="KW-1003">Cell membrane</keyword>
<feature type="transmembrane region" description="Helical" evidence="14">
    <location>
        <begin position="106"/>
        <end position="128"/>
    </location>
</feature>
<keyword evidence="7 14" id="KW-0378">Hydrolase</keyword>
<comment type="miscellaneous">
    <text evidence="14">Bacitracin is thought to be involved in the inhibition of peptidoglycan synthesis by sequestering undecaprenyl diphosphate, thereby reducing the pool of lipid carrier available.</text>
</comment>
<comment type="similarity">
    <text evidence="2 14">Belongs to the UppP family.</text>
</comment>
<evidence type="ECO:0000256" key="14">
    <source>
        <dbReference type="HAMAP-Rule" id="MF_01006"/>
    </source>
</evidence>
<dbReference type="GO" id="GO:0050380">
    <property type="term" value="F:undecaprenyl-diphosphatase activity"/>
    <property type="evidence" value="ECO:0007669"/>
    <property type="project" value="UniProtKB-UniRule"/>
</dbReference>
<evidence type="ECO:0000256" key="11">
    <source>
        <dbReference type="ARBA" id="ARBA00032707"/>
    </source>
</evidence>
<evidence type="ECO:0000256" key="12">
    <source>
        <dbReference type="ARBA" id="ARBA00032932"/>
    </source>
</evidence>
<evidence type="ECO:0000256" key="6">
    <source>
        <dbReference type="ARBA" id="ARBA00022692"/>
    </source>
</evidence>
<dbReference type="EMBL" id="BMWX01000004">
    <property type="protein sequence ID" value="GGZ31845.1"/>
    <property type="molecule type" value="Genomic_DNA"/>
</dbReference>
<keyword evidence="14" id="KW-0133">Cell shape</keyword>
<dbReference type="GO" id="GO:0008360">
    <property type="term" value="P:regulation of cell shape"/>
    <property type="evidence" value="ECO:0007669"/>
    <property type="project" value="UniProtKB-KW"/>
</dbReference>
<evidence type="ECO:0000256" key="8">
    <source>
        <dbReference type="ARBA" id="ARBA00022989"/>
    </source>
</evidence>
<reference evidence="15" key="1">
    <citation type="journal article" date="2014" name="Int. J. Syst. Evol. Microbiol.">
        <title>Complete genome sequence of Corynebacterium casei LMG S-19264T (=DSM 44701T), isolated from a smear-ripened cheese.</title>
        <authorList>
            <consortium name="US DOE Joint Genome Institute (JGI-PGF)"/>
            <person name="Walter F."/>
            <person name="Albersmeier A."/>
            <person name="Kalinowski J."/>
            <person name="Ruckert C."/>
        </authorList>
    </citation>
    <scope>NUCLEOTIDE SEQUENCE</scope>
    <source>
        <strain evidence="15">KCTC 12368</strain>
    </source>
</reference>
<evidence type="ECO:0000256" key="10">
    <source>
        <dbReference type="ARBA" id="ARBA00023251"/>
    </source>
</evidence>
<feature type="transmembrane region" description="Helical" evidence="14">
    <location>
        <begin position="140"/>
        <end position="159"/>
    </location>
</feature>
<keyword evidence="14" id="KW-0573">Peptidoglycan synthesis</keyword>
<dbReference type="HAMAP" id="MF_01006">
    <property type="entry name" value="Undec_diphosphatase"/>
    <property type="match status" value="1"/>
</dbReference>
<dbReference type="GO" id="GO:0009252">
    <property type="term" value="P:peptidoglycan biosynthetic process"/>
    <property type="evidence" value="ECO:0007669"/>
    <property type="project" value="UniProtKB-KW"/>
</dbReference>
<evidence type="ECO:0000256" key="13">
    <source>
        <dbReference type="ARBA" id="ARBA00047594"/>
    </source>
</evidence>
<evidence type="ECO:0000256" key="5">
    <source>
        <dbReference type="ARBA" id="ARBA00022475"/>
    </source>
</evidence>
<evidence type="ECO:0000313" key="15">
    <source>
        <dbReference type="EMBL" id="GGZ31845.1"/>
    </source>
</evidence>
<keyword evidence="6 14" id="KW-0812">Transmembrane</keyword>
<dbReference type="GO" id="GO:0046677">
    <property type="term" value="P:response to antibiotic"/>
    <property type="evidence" value="ECO:0007669"/>
    <property type="project" value="UniProtKB-UniRule"/>
</dbReference>
<dbReference type="GO" id="GO:0071555">
    <property type="term" value="P:cell wall organization"/>
    <property type="evidence" value="ECO:0007669"/>
    <property type="project" value="UniProtKB-KW"/>
</dbReference>
<dbReference type="Pfam" id="PF02673">
    <property type="entry name" value="BacA"/>
    <property type="match status" value="1"/>
</dbReference>
<dbReference type="GO" id="GO:0005886">
    <property type="term" value="C:plasma membrane"/>
    <property type="evidence" value="ECO:0007669"/>
    <property type="project" value="UniProtKB-SubCell"/>
</dbReference>
<comment type="subcellular location">
    <subcellularLocation>
        <location evidence="1 14">Cell membrane</location>
        <topology evidence="1 14">Multi-pass membrane protein</topology>
    </subcellularLocation>
</comment>
<evidence type="ECO:0000256" key="7">
    <source>
        <dbReference type="ARBA" id="ARBA00022801"/>
    </source>
</evidence>
<evidence type="ECO:0000256" key="9">
    <source>
        <dbReference type="ARBA" id="ARBA00023136"/>
    </source>
</evidence>
<keyword evidence="9 14" id="KW-0472">Membrane</keyword>
<evidence type="ECO:0000256" key="2">
    <source>
        <dbReference type="ARBA" id="ARBA00010621"/>
    </source>
</evidence>
<evidence type="ECO:0000313" key="16">
    <source>
        <dbReference type="Proteomes" id="UP000619457"/>
    </source>
</evidence>
<feature type="transmembrane region" description="Helical" evidence="14">
    <location>
        <begin position="212"/>
        <end position="238"/>
    </location>
</feature>
<comment type="caution">
    <text evidence="15">The sequence shown here is derived from an EMBL/GenBank/DDBJ whole genome shotgun (WGS) entry which is preliminary data.</text>
</comment>
<sequence>MSIIEAIILGIIQGLTEFLPVSSSGHIELGSFLLGVKAADNLLFTVVVHAATALSTIIVFRKDILEIFKDLLKFQWNEGTQFATKILLSMIPIGVVGVLFEDEIEALFGGNIVFVGGMLLITAVLLAFSHFAAKREGHVTFPKAVIIGIAQTIAIMPGISRSGSTIATAILIGVDKERATRFSFLMVLIPILGASAIKLLKFFKDPSIAEGISAVSLTAGFIAAFLAGLAACIWMINIVKKGKLIYFAVYCAIVGSIALIGGLMM</sequence>
<keyword evidence="10 14" id="KW-0046">Antibiotic resistance</keyword>
<keyword evidence="16" id="KW-1185">Reference proteome</keyword>
<comment type="function">
    <text evidence="14">Catalyzes the dephosphorylation of undecaprenyl diphosphate (UPP). Confers resistance to bacitracin.</text>
</comment>
<evidence type="ECO:0000256" key="3">
    <source>
        <dbReference type="ARBA" id="ARBA00012374"/>
    </source>
</evidence>